<dbReference type="Proteomes" id="UP000319063">
    <property type="component" value="Segment"/>
</dbReference>
<keyword evidence="2" id="KW-1185">Reference proteome</keyword>
<protein>
    <submittedName>
        <fullName evidence="1">Uncharacterized protein</fullName>
    </submittedName>
</protein>
<accession>A0A4Y5TNW1</accession>
<evidence type="ECO:0000313" key="2">
    <source>
        <dbReference type="Proteomes" id="UP000319063"/>
    </source>
</evidence>
<sequence length="32" mass="3711">MGYLLVGSVRLFFTSLLKMCSNYTDKVVFSYQ</sequence>
<evidence type="ECO:0000313" key="1">
    <source>
        <dbReference type="EMBL" id="QDB71057.1"/>
    </source>
</evidence>
<organism evidence="1 2">
    <name type="scientific">Serratia phage Moabite</name>
    <dbReference type="NCBI Taxonomy" id="2587814"/>
    <lineage>
        <taxon>Viruses</taxon>
        <taxon>Duplodnaviria</taxon>
        <taxon>Heunggongvirae</taxon>
        <taxon>Uroviricota</taxon>
        <taxon>Caudoviricetes</taxon>
        <taxon>Chimalliviridae</taxon>
        <taxon>Moabitevirus</taxon>
        <taxon>Moabitevirus moabite</taxon>
    </lineage>
</organism>
<dbReference type="EMBL" id="MK994515">
    <property type="protein sequence ID" value="QDB71057.1"/>
    <property type="molecule type" value="Genomic_DNA"/>
</dbReference>
<name>A0A4Y5TNW1_9CAUD</name>
<gene>
    <name evidence="1" type="ORF">CPT_Moabite_025</name>
</gene>
<reference evidence="2" key="1">
    <citation type="submission" date="2019-05" db="EMBL/GenBank/DDBJ databases">
        <title>Complete Genome Sequence of Serratia marcescens Myophage Moabite.</title>
        <authorList>
            <person name="Price L."/>
            <person name="Rohren M."/>
            <person name="Newkirk H."/>
            <person name="Liu M."/>
            <person name="Ramsey J."/>
        </authorList>
    </citation>
    <scope>NUCLEOTIDE SEQUENCE [LARGE SCALE GENOMIC DNA]</scope>
</reference>
<proteinExistence type="predicted"/>